<protein>
    <recommendedName>
        <fullName evidence="3">Peptidase M14 domain-containing protein</fullName>
    </recommendedName>
</protein>
<dbReference type="Gene3D" id="2.60.40.3120">
    <property type="match status" value="1"/>
</dbReference>
<dbReference type="Pfam" id="PF00246">
    <property type="entry name" value="Peptidase_M14"/>
    <property type="match status" value="1"/>
</dbReference>
<comment type="cofactor">
    <cofactor evidence="1">
        <name>Zn(2+)</name>
        <dbReference type="ChEBI" id="CHEBI:29105"/>
    </cofactor>
</comment>
<dbReference type="Gene3D" id="3.40.630.10">
    <property type="entry name" value="Zn peptidases"/>
    <property type="match status" value="1"/>
</dbReference>
<evidence type="ECO:0000313" key="4">
    <source>
        <dbReference type="EMBL" id="PWS30594.1"/>
    </source>
</evidence>
<dbReference type="InterPro" id="IPR050821">
    <property type="entry name" value="Cytosolic_carboxypeptidase"/>
</dbReference>
<dbReference type="PANTHER" id="PTHR12756">
    <property type="entry name" value="CYTOSOLIC CARBOXYPEPTIDASE"/>
    <property type="match status" value="1"/>
</dbReference>
<dbReference type="GO" id="GO:0006508">
    <property type="term" value="P:proteolysis"/>
    <property type="evidence" value="ECO:0007669"/>
    <property type="project" value="InterPro"/>
</dbReference>
<dbReference type="InterPro" id="IPR000834">
    <property type="entry name" value="Peptidase_M14"/>
</dbReference>
<name>A0A317EV45_9SPHI</name>
<feature type="active site" description="Proton donor/acceptor" evidence="2">
    <location>
        <position position="396"/>
    </location>
</feature>
<organism evidence="4 5">
    <name type="scientific">Pedobacter paludis</name>
    <dbReference type="NCBI Taxonomy" id="2203212"/>
    <lineage>
        <taxon>Bacteria</taxon>
        <taxon>Pseudomonadati</taxon>
        <taxon>Bacteroidota</taxon>
        <taxon>Sphingobacteriia</taxon>
        <taxon>Sphingobacteriales</taxon>
        <taxon>Sphingobacteriaceae</taxon>
        <taxon>Pedobacter</taxon>
    </lineage>
</organism>
<dbReference type="CDD" id="cd06237">
    <property type="entry name" value="M14_Nna1-like"/>
    <property type="match status" value="1"/>
</dbReference>
<dbReference type="PANTHER" id="PTHR12756:SF11">
    <property type="entry name" value="CYTOSOLIC CARBOXYPEPTIDASE 1"/>
    <property type="match status" value="1"/>
</dbReference>
<evidence type="ECO:0000259" key="3">
    <source>
        <dbReference type="PROSITE" id="PS52035"/>
    </source>
</evidence>
<dbReference type="PROSITE" id="PS52035">
    <property type="entry name" value="PEPTIDASE_M14"/>
    <property type="match status" value="1"/>
</dbReference>
<evidence type="ECO:0000256" key="2">
    <source>
        <dbReference type="PROSITE-ProRule" id="PRU01379"/>
    </source>
</evidence>
<sequence length="426" mass="48536">MVTGCFRAACFFHRNFYPVNKLKNILLCAFSITLLFACKTSQITIKPIKVDSTKAVINFQQKKVYKFNNDQLLFSNNFASARLNSIKQQNDSTFNIGIAPENEPINPSPWYAFKVWSAKEKNIYITLSYIGTTHRYNPKARVKEQEWKDIDDVKISDNKKQASFKIKAFTDTILVAAQELISTADNYKWEDSLAKLPFVKKQNIGHSVLGKAINALSIGENGNQLIVVLSRQHPPEVTGYMAMQEFIRTVTSNTLLAKDFRKRFQLLLIPVINPDGVDEGNWRHSVAGVDLNRDWENFIQPETQSVRDYLLKKIENEKAKVYFGIDFHSTYYDVFYTNEDQPLNKTNLPGFTVKWLNAFSESIPNFKPNIKPSPNGGNVSKSWMGRVLHAEALTYEVGDDTPRPLLKLKGKVAAEKMMELLLAGDK</sequence>
<dbReference type="SMART" id="SM00631">
    <property type="entry name" value="Zn_pept"/>
    <property type="match status" value="1"/>
</dbReference>
<gene>
    <name evidence="4" type="ORF">DF947_16815</name>
</gene>
<dbReference type="AlphaFoldDB" id="A0A317EV45"/>
<comment type="similarity">
    <text evidence="2">Belongs to the peptidase M14 family.</text>
</comment>
<evidence type="ECO:0000256" key="1">
    <source>
        <dbReference type="ARBA" id="ARBA00001947"/>
    </source>
</evidence>
<dbReference type="GO" id="GO:0004181">
    <property type="term" value="F:metallocarboxypeptidase activity"/>
    <property type="evidence" value="ECO:0007669"/>
    <property type="project" value="InterPro"/>
</dbReference>
<dbReference type="SUPFAM" id="SSF53187">
    <property type="entry name" value="Zn-dependent exopeptidases"/>
    <property type="match status" value="1"/>
</dbReference>
<dbReference type="GO" id="GO:0008270">
    <property type="term" value="F:zinc ion binding"/>
    <property type="evidence" value="ECO:0007669"/>
    <property type="project" value="InterPro"/>
</dbReference>
<accession>A0A317EV45</accession>
<proteinExistence type="inferred from homology"/>
<comment type="caution">
    <text evidence="4">The sequence shown here is derived from an EMBL/GenBank/DDBJ whole genome shotgun (WGS) entry which is preliminary data.</text>
</comment>
<dbReference type="Proteomes" id="UP000245391">
    <property type="component" value="Unassembled WGS sequence"/>
</dbReference>
<feature type="domain" description="Peptidase M14" evidence="3">
    <location>
        <begin position="179"/>
        <end position="421"/>
    </location>
</feature>
<dbReference type="EMBL" id="QGNY01000006">
    <property type="protein sequence ID" value="PWS30594.1"/>
    <property type="molecule type" value="Genomic_DNA"/>
</dbReference>
<evidence type="ECO:0000313" key="5">
    <source>
        <dbReference type="Proteomes" id="UP000245391"/>
    </source>
</evidence>
<keyword evidence="5" id="KW-1185">Reference proteome</keyword>
<reference evidence="5" key="1">
    <citation type="submission" date="2018-05" db="EMBL/GenBank/DDBJ databases">
        <title>Pedobacter paludis sp. nov., isolated from wetland soil.</title>
        <authorList>
            <person name="Zhang Y."/>
        </authorList>
    </citation>
    <scope>NUCLEOTIDE SEQUENCE [LARGE SCALE GENOMIC DNA]</scope>
    <source>
        <strain evidence="5">R-8</strain>
    </source>
</reference>